<dbReference type="PANTHER" id="PTHR11606">
    <property type="entry name" value="GLUTAMATE DEHYDROGENASE"/>
    <property type="match status" value="1"/>
</dbReference>
<dbReference type="Pfam" id="PF00208">
    <property type="entry name" value="ELFV_dehydrog"/>
    <property type="match status" value="1"/>
</dbReference>
<dbReference type="SMART" id="SM00839">
    <property type="entry name" value="ELFV_dehydrog"/>
    <property type="match status" value="1"/>
</dbReference>
<feature type="domain" description="Glutamate/phenylalanine/leucine/valine/L-tryptophan dehydrogenase C-terminal" evidence="2">
    <location>
        <begin position="1"/>
        <end position="196"/>
    </location>
</feature>
<reference evidence="3" key="1">
    <citation type="submission" date="2018-05" db="EMBL/GenBank/DDBJ databases">
        <authorList>
            <person name="Lanie J.A."/>
            <person name="Ng W.-L."/>
            <person name="Kazmierczak K.M."/>
            <person name="Andrzejewski T.M."/>
            <person name="Davidsen T.M."/>
            <person name="Wayne K.J."/>
            <person name="Tettelin H."/>
            <person name="Glass J.I."/>
            <person name="Rusch D."/>
            <person name="Podicherti R."/>
            <person name="Tsui H.-C.T."/>
            <person name="Winkler M.E."/>
        </authorList>
    </citation>
    <scope>NUCLEOTIDE SEQUENCE</scope>
</reference>
<feature type="non-terminal residue" evidence="3">
    <location>
        <position position="1"/>
    </location>
</feature>
<proteinExistence type="predicted"/>
<dbReference type="CDD" id="cd01076">
    <property type="entry name" value="NAD_bind_1_Glu_DH"/>
    <property type="match status" value="1"/>
</dbReference>
<dbReference type="InterPro" id="IPR033922">
    <property type="entry name" value="NAD_bind_Glu_DH"/>
</dbReference>
<evidence type="ECO:0000259" key="2">
    <source>
        <dbReference type="SMART" id="SM00839"/>
    </source>
</evidence>
<dbReference type="PANTHER" id="PTHR11606:SF13">
    <property type="entry name" value="GLUTAMATE DEHYDROGENASE 1, MITOCHONDRIAL"/>
    <property type="match status" value="1"/>
</dbReference>
<name>A0A382FF53_9ZZZZ</name>
<dbReference type="Gene3D" id="3.40.50.720">
    <property type="entry name" value="NAD(P)-binding Rossmann-like Domain"/>
    <property type="match status" value="1"/>
</dbReference>
<organism evidence="3">
    <name type="scientific">marine metagenome</name>
    <dbReference type="NCBI Taxonomy" id="408172"/>
    <lineage>
        <taxon>unclassified sequences</taxon>
        <taxon>metagenomes</taxon>
        <taxon>ecological metagenomes</taxon>
    </lineage>
</organism>
<dbReference type="AlphaFoldDB" id="A0A382FF53"/>
<dbReference type="EMBL" id="UINC01049661">
    <property type="protein sequence ID" value="SVB61708.1"/>
    <property type="molecule type" value="Genomic_DNA"/>
</dbReference>
<keyword evidence="1" id="KW-0560">Oxidoreductase</keyword>
<protein>
    <recommendedName>
        <fullName evidence="2">Glutamate/phenylalanine/leucine/valine/L-tryptophan dehydrogenase C-terminal domain-containing protein</fullName>
    </recommendedName>
</protein>
<dbReference type="InterPro" id="IPR036291">
    <property type="entry name" value="NAD(P)-bd_dom_sf"/>
</dbReference>
<accession>A0A382FF53</accession>
<gene>
    <name evidence="3" type="ORF">METZ01_LOCUS214562</name>
</gene>
<dbReference type="GO" id="GO:0006538">
    <property type="term" value="P:L-glutamate catabolic process"/>
    <property type="evidence" value="ECO:0007669"/>
    <property type="project" value="TreeGrafter"/>
</dbReference>
<dbReference type="InterPro" id="IPR006096">
    <property type="entry name" value="Glu/Leu/Phe/Val/Trp_DH_C"/>
</dbReference>
<evidence type="ECO:0000313" key="3">
    <source>
        <dbReference type="EMBL" id="SVB61708.1"/>
    </source>
</evidence>
<evidence type="ECO:0000256" key="1">
    <source>
        <dbReference type="ARBA" id="ARBA00023002"/>
    </source>
</evidence>
<dbReference type="GO" id="GO:0004352">
    <property type="term" value="F:glutamate dehydrogenase (NAD+) activity"/>
    <property type="evidence" value="ECO:0007669"/>
    <property type="project" value="TreeGrafter"/>
</dbReference>
<sequence length="199" mass="21691">GFGNASTFSGVYLEKEGAICIAASDSKGSILVPDGFKVQELIDWKQKNGSVVGYPGSKEISTEELLTADCDILVPGALENQITAEIAEKLKCKIIGEAANGPTLPEADPVLHKKGVFVIPDILANSGGVCISYLEWVQNNMGYYWTFDEVASKMEAKIVKGLKDMYELSKKHNIDNRRAAMVLAVERVLEAFNHKGIWP</sequence>
<dbReference type="SUPFAM" id="SSF51735">
    <property type="entry name" value="NAD(P)-binding Rossmann-fold domains"/>
    <property type="match status" value="1"/>
</dbReference>